<evidence type="ECO:0000313" key="2">
    <source>
        <dbReference type="EMBL" id="MFB3166902.1"/>
    </source>
</evidence>
<dbReference type="EMBL" id="JAROBZ020000001">
    <property type="protein sequence ID" value="MFB3166902.1"/>
    <property type="molecule type" value="Genomic_DNA"/>
</dbReference>
<feature type="transmembrane region" description="Helical" evidence="1">
    <location>
        <begin position="127"/>
        <end position="148"/>
    </location>
</feature>
<feature type="transmembrane region" description="Helical" evidence="1">
    <location>
        <begin position="9"/>
        <end position="25"/>
    </location>
</feature>
<keyword evidence="1" id="KW-0472">Membrane</keyword>
<accession>A0ABV4YPZ3</accession>
<sequence>MGNKFEKRFLILLITIGIATFFNLIRKPPIKDWLIVFLLKSYIASVLDNLTVKKGYIEYPYKLIKNFDISVIFSYLIYPISCVYFNQTTRNSNLKGILAQCLLFSIPSTIAEHWIEKNTKLVKYKKSWTTIHSFFSIASTFLIVRFLMIPIRKSAEKQQLE</sequence>
<keyword evidence="1" id="KW-1133">Transmembrane helix</keyword>
<keyword evidence="1" id="KW-0812">Transmembrane</keyword>
<evidence type="ECO:0000256" key="1">
    <source>
        <dbReference type="SAM" id="Phobius"/>
    </source>
</evidence>
<reference evidence="2 3" key="1">
    <citation type="submission" date="2024-05" db="EMBL/GenBank/DDBJ databases">
        <authorList>
            <person name="Venkateswaran K."/>
        </authorList>
    </citation>
    <scope>NUCLEOTIDE SEQUENCE [LARGE SCALE GENOMIC DNA]</scope>
    <source>
        <strain evidence="2 3">179-C4-2-HS</strain>
    </source>
</reference>
<evidence type="ECO:0000313" key="3">
    <source>
        <dbReference type="Proteomes" id="UP001241748"/>
    </source>
</evidence>
<gene>
    <name evidence="2" type="ORF">P5G62_007250</name>
</gene>
<keyword evidence="3" id="KW-1185">Reference proteome</keyword>
<organism evidence="2 3">
    <name type="scientific">Neobacillus driksii</name>
    <dbReference type="NCBI Taxonomy" id="3035913"/>
    <lineage>
        <taxon>Bacteria</taxon>
        <taxon>Bacillati</taxon>
        <taxon>Bacillota</taxon>
        <taxon>Bacilli</taxon>
        <taxon>Bacillales</taxon>
        <taxon>Bacillaceae</taxon>
        <taxon>Neobacillus</taxon>
    </lineage>
</organism>
<dbReference type="InterPro" id="IPR048147">
    <property type="entry name" value="CBO0543-like"/>
</dbReference>
<dbReference type="RefSeq" id="WP_306075391.1">
    <property type="nucleotide sequence ID" value="NZ_JAROBZ020000001.1"/>
</dbReference>
<feature type="transmembrane region" description="Helical" evidence="1">
    <location>
        <begin position="97"/>
        <end position="115"/>
    </location>
</feature>
<proteinExistence type="predicted"/>
<name>A0ABV4YPZ3_9BACI</name>
<dbReference type="Proteomes" id="UP001241748">
    <property type="component" value="Unassembled WGS sequence"/>
</dbReference>
<comment type="caution">
    <text evidence="2">The sequence shown here is derived from an EMBL/GenBank/DDBJ whole genome shotgun (WGS) entry which is preliminary data.</text>
</comment>
<protein>
    <submittedName>
        <fullName evidence="2">CBO0543 family protein</fullName>
    </submittedName>
</protein>
<dbReference type="NCBIfam" id="NF041644">
    <property type="entry name" value="CBO0543_fam"/>
    <property type="match status" value="1"/>
</dbReference>
<feature type="transmembrane region" description="Helical" evidence="1">
    <location>
        <begin position="67"/>
        <end position="85"/>
    </location>
</feature>